<dbReference type="InterPro" id="IPR048564">
    <property type="entry name" value="CYNS_N"/>
</dbReference>
<dbReference type="EMBL" id="PIUK01000075">
    <property type="protein sequence ID" value="MBY6276353.1"/>
    <property type="molecule type" value="Genomic_DNA"/>
</dbReference>
<dbReference type="Pfam" id="PF02560">
    <property type="entry name" value="Cyanate_lyase"/>
    <property type="match status" value="1"/>
</dbReference>
<dbReference type="InterPro" id="IPR010982">
    <property type="entry name" value="Lambda_DNA-bd_dom_sf"/>
</dbReference>
<dbReference type="InterPro" id="IPR036581">
    <property type="entry name" value="Cyanate_lyase_C_sf"/>
</dbReference>
<dbReference type="PANTHER" id="PTHR34186">
    <property type="entry name" value="CYANATE HYDRATASE"/>
    <property type="match status" value="1"/>
</dbReference>
<comment type="catalytic activity">
    <reaction evidence="3">
        <text>cyanate + hydrogencarbonate + 3 H(+) = NH4(+) + 2 CO2</text>
        <dbReference type="Rhea" id="RHEA:11120"/>
        <dbReference type="ChEBI" id="CHEBI:15378"/>
        <dbReference type="ChEBI" id="CHEBI:16526"/>
        <dbReference type="ChEBI" id="CHEBI:17544"/>
        <dbReference type="ChEBI" id="CHEBI:28938"/>
        <dbReference type="ChEBI" id="CHEBI:29195"/>
        <dbReference type="EC" id="4.2.1.104"/>
    </reaction>
</comment>
<dbReference type="PRINTS" id="PR01693">
    <property type="entry name" value="CYANASE"/>
</dbReference>
<dbReference type="Pfam" id="PF21291">
    <property type="entry name" value="CYNS_N"/>
    <property type="match status" value="1"/>
</dbReference>
<protein>
    <recommendedName>
        <fullName evidence="3">Cyanate hydratase</fullName>
        <shortName evidence="3">Cyanase</shortName>
        <ecNumber evidence="3">4.2.1.104</ecNumber>
    </recommendedName>
    <alternativeName>
        <fullName evidence="3">Cyanate hydrolase</fullName>
    </alternativeName>
    <alternativeName>
        <fullName evidence="3">Cyanate lyase</fullName>
    </alternativeName>
</protein>
<comment type="similarity">
    <text evidence="3">Belongs to the cyanase family.</text>
</comment>
<dbReference type="Proteomes" id="UP000732377">
    <property type="component" value="Unassembled WGS sequence"/>
</dbReference>
<evidence type="ECO:0000259" key="4">
    <source>
        <dbReference type="SMART" id="SM01116"/>
    </source>
</evidence>
<dbReference type="SMART" id="SM01116">
    <property type="entry name" value="Cyanate_lyase"/>
    <property type="match status" value="1"/>
</dbReference>
<dbReference type="PANTHER" id="PTHR34186:SF2">
    <property type="entry name" value="CYANATE HYDRATASE"/>
    <property type="match status" value="1"/>
</dbReference>
<dbReference type="CDD" id="cd00559">
    <property type="entry name" value="Cyanase_C"/>
    <property type="match status" value="1"/>
</dbReference>
<dbReference type="SUPFAM" id="SSF55234">
    <property type="entry name" value="Cyanase C-terminal domain"/>
    <property type="match status" value="1"/>
</dbReference>
<name>A0A953LGK1_SYMTR</name>
<keyword evidence="2 3" id="KW-0456">Lyase</keyword>
<proteinExistence type="inferred from homology"/>
<feature type="active site" evidence="3">
    <location>
        <position position="90"/>
    </location>
</feature>
<dbReference type="InterPro" id="IPR003712">
    <property type="entry name" value="Cyanate_lyase_C"/>
</dbReference>
<reference evidence="5" key="1">
    <citation type="submission" date="2017-11" db="EMBL/GenBank/DDBJ databases">
        <title>Three new genomes from thermophilic consortium.</title>
        <authorList>
            <person name="Quaggio R."/>
            <person name="Amgarten D."/>
            <person name="Setubal J.C."/>
        </authorList>
    </citation>
    <scope>NUCLEOTIDE SEQUENCE</scope>
    <source>
        <strain evidence="5">ZCTH01-B2</strain>
    </source>
</reference>
<dbReference type="SUPFAM" id="SSF47413">
    <property type="entry name" value="lambda repressor-like DNA-binding domains"/>
    <property type="match status" value="1"/>
</dbReference>
<sequence>MTENLHEIVVNQKNAKGLTWEEVAAAIGKSPVYAAMLCYGYGQATEQEAAALARLLDLDAATQKALTEAPHRTPVQPWPPTDPFVYRFYEVILLYGPVLKDVCHEIFGDGIMSAIDFSIDVKKVKGDEGEDRAQIILNGKWLRYKKF</sequence>
<dbReference type="EC" id="4.2.1.104" evidence="3"/>
<comment type="function">
    <text evidence="1 3">Catalyzes the reaction of cyanate with bicarbonate to produce ammonia and carbon dioxide.</text>
</comment>
<feature type="active site" evidence="3">
    <location>
        <position position="113"/>
    </location>
</feature>
<dbReference type="GO" id="GO:0008824">
    <property type="term" value="F:cyanate hydratase activity"/>
    <property type="evidence" value="ECO:0007669"/>
    <property type="project" value="UniProtKB-UniRule"/>
</dbReference>
<dbReference type="InterPro" id="IPR008076">
    <property type="entry name" value="Cyanase"/>
</dbReference>
<evidence type="ECO:0000313" key="5">
    <source>
        <dbReference type="EMBL" id="MBY6276353.1"/>
    </source>
</evidence>
<dbReference type="PIRSF" id="PIRSF001263">
    <property type="entry name" value="Cyanate_hydratas"/>
    <property type="match status" value="1"/>
</dbReference>
<dbReference type="AlphaFoldDB" id="A0A953LGK1"/>
<dbReference type="NCBIfam" id="NF002773">
    <property type="entry name" value="PRK02866.1"/>
    <property type="match status" value="1"/>
</dbReference>
<feature type="active site" evidence="3">
    <location>
        <position position="87"/>
    </location>
</feature>
<dbReference type="GO" id="GO:0003677">
    <property type="term" value="F:DNA binding"/>
    <property type="evidence" value="ECO:0007669"/>
    <property type="project" value="InterPro"/>
</dbReference>
<dbReference type="Gene3D" id="3.30.1160.10">
    <property type="entry name" value="Cyanate lyase, C-terminal domain"/>
    <property type="match status" value="1"/>
</dbReference>
<feature type="domain" description="Cyanate lyase C-terminal" evidence="4">
    <location>
        <begin position="74"/>
        <end position="147"/>
    </location>
</feature>
<evidence type="ECO:0000256" key="2">
    <source>
        <dbReference type="ARBA" id="ARBA00023239"/>
    </source>
</evidence>
<gene>
    <name evidence="3 5" type="primary">cynS</name>
    <name evidence="5" type="ORF">CWE10_09095</name>
</gene>
<evidence type="ECO:0000256" key="3">
    <source>
        <dbReference type="HAMAP-Rule" id="MF_00535"/>
    </source>
</evidence>
<evidence type="ECO:0000256" key="1">
    <source>
        <dbReference type="ARBA" id="ARBA00003561"/>
    </source>
</evidence>
<dbReference type="HAMAP" id="MF_00535">
    <property type="entry name" value="Cyanate_hydrat"/>
    <property type="match status" value="1"/>
</dbReference>
<accession>A0A953LGK1</accession>
<dbReference type="Gene3D" id="1.10.260.40">
    <property type="entry name" value="lambda repressor-like DNA-binding domains"/>
    <property type="match status" value="1"/>
</dbReference>
<comment type="caution">
    <text evidence="5">The sequence shown here is derived from an EMBL/GenBank/DDBJ whole genome shotgun (WGS) entry which is preliminary data.</text>
</comment>
<evidence type="ECO:0000313" key="6">
    <source>
        <dbReference type="Proteomes" id="UP000732377"/>
    </source>
</evidence>
<organism evidence="5 6">
    <name type="scientific">Symbiobacterium thermophilum</name>
    <dbReference type="NCBI Taxonomy" id="2734"/>
    <lineage>
        <taxon>Bacteria</taxon>
        <taxon>Bacillati</taxon>
        <taxon>Bacillota</taxon>
        <taxon>Clostridia</taxon>
        <taxon>Eubacteriales</taxon>
        <taxon>Symbiobacteriaceae</taxon>
        <taxon>Symbiobacterium</taxon>
    </lineage>
</organism>
<dbReference type="NCBIfam" id="TIGR00673">
    <property type="entry name" value="cynS"/>
    <property type="match status" value="1"/>
</dbReference>